<evidence type="ECO:0000313" key="1">
    <source>
        <dbReference type="EMBL" id="SUZ86269.1"/>
    </source>
</evidence>
<dbReference type="AlphaFoldDB" id="A0A381R667"/>
<accession>A0A381R667</accession>
<sequence length="54" mass="6337">MQNRKGNHLLAFLGILILVYFTGFGQITAVNAQSQYVPYYGKNRVKYDNFKWHI</sequence>
<gene>
    <name evidence="1" type="ORF">METZ01_LOCUS39123</name>
</gene>
<proteinExistence type="predicted"/>
<dbReference type="EMBL" id="UINC01001673">
    <property type="protein sequence ID" value="SUZ86269.1"/>
    <property type="molecule type" value="Genomic_DNA"/>
</dbReference>
<organism evidence="1">
    <name type="scientific">marine metagenome</name>
    <dbReference type="NCBI Taxonomy" id="408172"/>
    <lineage>
        <taxon>unclassified sequences</taxon>
        <taxon>metagenomes</taxon>
        <taxon>ecological metagenomes</taxon>
    </lineage>
</organism>
<reference evidence="1" key="1">
    <citation type="submission" date="2018-05" db="EMBL/GenBank/DDBJ databases">
        <authorList>
            <person name="Lanie J.A."/>
            <person name="Ng W.-L."/>
            <person name="Kazmierczak K.M."/>
            <person name="Andrzejewski T.M."/>
            <person name="Davidsen T.M."/>
            <person name="Wayne K.J."/>
            <person name="Tettelin H."/>
            <person name="Glass J.I."/>
            <person name="Rusch D."/>
            <person name="Podicherti R."/>
            <person name="Tsui H.-C.T."/>
            <person name="Winkler M.E."/>
        </authorList>
    </citation>
    <scope>NUCLEOTIDE SEQUENCE</scope>
</reference>
<feature type="non-terminal residue" evidence="1">
    <location>
        <position position="54"/>
    </location>
</feature>
<protein>
    <submittedName>
        <fullName evidence="1">Uncharacterized protein</fullName>
    </submittedName>
</protein>
<name>A0A381R667_9ZZZZ</name>